<evidence type="ECO:0000256" key="1">
    <source>
        <dbReference type="SAM" id="MobiDB-lite"/>
    </source>
</evidence>
<comment type="caution">
    <text evidence="2">The sequence shown here is derived from an EMBL/GenBank/DDBJ whole genome shotgun (WGS) entry which is preliminary data.</text>
</comment>
<dbReference type="AlphaFoldDB" id="A0AAP8T8S4"/>
<proteinExistence type="predicted"/>
<reference evidence="2 3" key="1">
    <citation type="journal article" date="2017" name="BMC Genomics">
        <title>Genome sequencing of 39 Akkermansia muciniphila isolates reveals its population structure, genomic and functional diverisity, and global distribution in mammalian gut microbiotas.</title>
        <authorList>
            <person name="Guo X."/>
            <person name="Li S."/>
            <person name="Zhang J."/>
            <person name="Wu F."/>
            <person name="Li X."/>
            <person name="Wu D."/>
            <person name="Zhang M."/>
            <person name="Ou Z."/>
            <person name="Jie Z."/>
            <person name="Yan Q."/>
            <person name="Li P."/>
            <person name="Yi J."/>
            <person name="Peng Y."/>
        </authorList>
    </citation>
    <scope>NUCLEOTIDE SEQUENCE [LARGE SCALE GENOMIC DNA]</scope>
    <source>
        <strain evidence="2 3">GP43</strain>
    </source>
</reference>
<protein>
    <submittedName>
        <fullName evidence="2">Uncharacterized protein</fullName>
    </submittedName>
</protein>
<dbReference type="RefSeq" id="WP_102735837.1">
    <property type="nucleotide sequence ID" value="NZ_PJKN01000005.1"/>
</dbReference>
<accession>A0AAP8T8S4</accession>
<organism evidence="2 3">
    <name type="scientific">Akkermansia muciniphila</name>
    <dbReference type="NCBI Taxonomy" id="239935"/>
    <lineage>
        <taxon>Bacteria</taxon>
        <taxon>Pseudomonadati</taxon>
        <taxon>Verrucomicrobiota</taxon>
        <taxon>Verrucomicrobiia</taxon>
        <taxon>Verrucomicrobiales</taxon>
        <taxon>Akkermansiaceae</taxon>
        <taxon>Akkermansia</taxon>
    </lineage>
</organism>
<gene>
    <name evidence="2" type="ORF">CXU09_08720</name>
</gene>
<evidence type="ECO:0000313" key="2">
    <source>
        <dbReference type="EMBL" id="PNC54622.1"/>
    </source>
</evidence>
<name>A0AAP8T8S4_9BACT</name>
<dbReference type="EMBL" id="PJKN01000005">
    <property type="protein sequence ID" value="PNC54622.1"/>
    <property type="molecule type" value="Genomic_DNA"/>
</dbReference>
<feature type="region of interest" description="Disordered" evidence="1">
    <location>
        <begin position="270"/>
        <end position="292"/>
    </location>
</feature>
<feature type="compositionally biased region" description="Polar residues" evidence="1">
    <location>
        <begin position="270"/>
        <end position="283"/>
    </location>
</feature>
<evidence type="ECO:0000313" key="3">
    <source>
        <dbReference type="Proteomes" id="UP000235914"/>
    </source>
</evidence>
<sequence length="483" mass="54497">MVNTKALYLLDMAKQANSSDLLQFPLLQAFIEKRAFSVVPPIITPDTLKSGDDNYDPNDTSRLTANPYNTFENKQTSREAFKAAKPSVSYMVTGVDASGNKYIDGAQTQKNIYGGDADFQRRAEEQMARARWEQARAGGLTNAENGPSLNHPVVLNPGGKGRSLWNRFNYRHPGYQTPPDASGNPNKQIPIKDENLDGRGFYSPSKDYIGLADPSRAPMPGVKFPQPIGSLPRPTLRYFDPNRRSPAYNIYQGVANNRTDPSANYTEQNTLQEEGTHAQSPTSFIPGMDKNNDPNVFAPKDKLPGEYPDKVTEPRRPWTPIVPGMQGSYDQWPGEFVKSRKLDQNDAQATYGHRIQNGKELLDYHNMLKVYGTDDEWEESQKNLSLQHAQALGRLRAMAIEQRKQEMEEARKSGVQPWISEDFIPLRPVQATYDFIDQTDLMKQVRNNQQPGRMDKIASTLNSSYNRLMNEARMMKIAATLRK</sequence>
<dbReference type="Proteomes" id="UP000235914">
    <property type="component" value="Unassembled WGS sequence"/>
</dbReference>
<feature type="compositionally biased region" description="Basic and acidic residues" evidence="1">
    <location>
        <begin position="305"/>
        <end position="316"/>
    </location>
</feature>
<feature type="region of interest" description="Disordered" evidence="1">
    <location>
        <begin position="305"/>
        <end position="324"/>
    </location>
</feature>